<dbReference type="InterPro" id="IPR043472">
    <property type="entry name" value="Macro_dom-like"/>
</dbReference>
<sequence length="156" mass="17348">YDDHLRVVPTNIGWRADGCNVMGRGVARQAAERCPELAEWYGGQCRKMSKAGRTLLAYFKPGDLVMLPVKPLDEIQPHLSWRGEADPVLVERSIMQLAKTYFMRDVVLPLVGCGNGGLDPAVVIPVLKDYLRTDNFTLVLTPASFRELVIVKALLP</sequence>
<reference evidence="1" key="1">
    <citation type="journal article" date="2015" name="Nature">
        <title>Complex archaea that bridge the gap between prokaryotes and eukaryotes.</title>
        <authorList>
            <person name="Spang A."/>
            <person name="Saw J.H."/>
            <person name="Jorgensen S.L."/>
            <person name="Zaremba-Niedzwiedzka K."/>
            <person name="Martijn J."/>
            <person name="Lind A.E."/>
            <person name="van Eijk R."/>
            <person name="Schleper C."/>
            <person name="Guy L."/>
            <person name="Ettema T.J."/>
        </authorList>
    </citation>
    <scope>NUCLEOTIDE SEQUENCE</scope>
</reference>
<dbReference type="SUPFAM" id="SSF52949">
    <property type="entry name" value="Macro domain-like"/>
    <property type="match status" value="1"/>
</dbReference>
<evidence type="ECO:0008006" key="2">
    <source>
        <dbReference type="Google" id="ProtNLM"/>
    </source>
</evidence>
<proteinExistence type="predicted"/>
<name>A0A0F9CJA5_9ZZZZ</name>
<dbReference type="EMBL" id="LAZR01043981">
    <property type="protein sequence ID" value="KKL05766.1"/>
    <property type="molecule type" value="Genomic_DNA"/>
</dbReference>
<evidence type="ECO:0000313" key="1">
    <source>
        <dbReference type="EMBL" id="KKL05766.1"/>
    </source>
</evidence>
<protein>
    <recommendedName>
        <fullName evidence="2">Macro domain-containing protein</fullName>
    </recommendedName>
</protein>
<gene>
    <name evidence="1" type="ORF">LCGC14_2602780</name>
</gene>
<accession>A0A0F9CJA5</accession>
<feature type="non-terminal residue" evidence="1">
    <location>
        <position position="1"/>
    </location>
</feature>
<dbReference type="Gene3D" id="3.40.220.10">
    <property type="entry name" value="Leucine Aminopeptidase, subunit E, domain 1"/>
    <property type="match status" value="1"/>
</dbReference>
<dbReference type="AlphaFoldDB" id="A0A0F9CJA5"/>
<comment type="caution">
    <text evidence="1">The sequence shown here is derived from an EMBL/GenBank/DDBJ whole genome shotgun (WGS) entry which is preliminary data.</text>
</comment>
<organism evidence="1">
    <name type="scientific">marine sediment metagenome</name>
    <dbReference type="NCBI Taxonomy" id="412755"/>
    <lineage>
        <taxon>unclassified sequences</taxon>
        <taxon>metagenomes</taxon>
        <taxon>ecological metagenomes</taxon>
    </lineage>
</organism>